<dbReference type="GO" id="GO:0046872">
    <property type="term" value="F:metal ion binding"/>
    <property type="evidence" value="ECO:0007669"/>
    <property type="project" value="UniProtKB-KW"/>
</dbReference>
<evidence type="ECO:0000313" key="9">
    <source>
        <dbReference type="Proteomes" id="UP000579812"/>
    </source>
</evidence>
<evidence type="ECO:0000256" key="2">
    <source>
        <dbReference type="ARBA" id="ARBA00001946"/>
    </source>
</evidence>
<gene>
    <name evidence="8" type="ORF">G5714_014708</name>
</gene>
<evidence type="ECO:0000256" key="3">
    <source>
        <dbReference type="ARBA" id="ARBA00022723"/>
    </source>
</evidence>
<name>A0A7J6C9I5_9TELE</name>
<dbReference type="AlphaFoldDB" id="A0A7J6C9I5"/>
<dbReference type="PANTHER" id="PTHR12992">
    <property type="entry name" value="NUDIX HYDROLASE"/>
    <property type="match status" value="1"/>
</dbReference>
<evidence type="ECO:0000256" key="6">
    <source>
        <dbReference type="ARBA" id="ARBA00023211"/>
    </source>
</evidence>
<organism evidence="8 9">
    <name type="scientific">Onychostoma macrolepis</name>
    <dbReference type="NCBI Taxonomy" id="369639"/>
    <lineage>
        <taxon>Eukaryota</taxon>
        <taxon>Metazoa</taxon>
        <taxon>Chordata</taxon>
        <taxon>Craniata</taxon>
        <taxon>Vertebrata</taxon>
        <taxon>Euteleostomi</taxon>
        <taxon>Actinopterygii</taxon>
        <taxon>Neopterygii</taxon>
        <taxon>Teleostei</taxon>
        <taxon>Ostariophysi</taxon>
        <taxon>Cypriniformes</taxon>
        <taxon>Cyprinidae</taxon>
        <taxon>Acrossocheilinae</taxon>
        <taxon>Onychostoma</taxon>
    </lineage>
</organism>
<comment type="cofactor">
    <cofactor evidence="1">
        <name>Mn(2+)</name>
        <dbReference type="ChEBI" id="CHEBI:29035"/>
    </cofactor>
</comment>
<dbReference type="EMBL" id="JAAMOB010000015">
    <property type="protein sequence ID" value="KAF4103721.1"/>
    <property type="molecule type" value="Genomic_DNA"/>
</dbReference>
<reference evidence="8 9" key="1">
    <citation type="submission" date="2020-04" db="EMBL/GenBank/DDBJ databases">
        <title>Chromosome-level genome assembly of a cyprinid fish Onychostoma macrolepis by integration of Nanopore Sequencing, Bionano and Hi-C technology.</title>
        <authorList>
            <person name="Wang D."/>
        </authorList>
    </citation>
    <scope>NUCLEOTIDE SEQUENCE [LARGE SCALE GENOMIC DNA]</scope>
    <source>
        <strain evidence="8">SWU-2019</strain>
        <tissue evidence="8">Muscle</tissue>
    </source>
</reference>
<dbReference type="CDD" id="cd03426">
    <property type="entry name" value="NUDIX_CoAse_Nudt7"/>
    <property type="match status" value="1"/>
</dbReference>
<keyword evidence="6" id="KW-0464">Manganese</keyword>
<dbReference type="Pfam" id="PF00293">
    <property type="entry name" value="NUDIX"/>
    <property type="match status" value="1"/>
</dbReference>
<keyword evidence="3" id="KW-0479">Metal-binding</keyword>
<proteinExistence type="predicted"/>
<dbReference type="PROSITE" id="PS51462">
    <property type="entry name" value="NUDIX"/>
    <property type="match status" value="1"/>
</dbReference>
<dbReference type="SUPFAM" id="SSF55811">
    <property type="entry name" value="Nudix"/>
    <property type="match status" value="1"/>
</dbReference>
<evidence type="ECO:0000256" key="1">
    <source>
        <dbReference type="ARBA" id="ARBA00001936"/>
    </source>
</evidence>
<keyword evidence="5" id="KW-0460">Magnesium</keyword>
<comment type="caution">
    <text evidence="8">The sequence shown here is derived from an EMBL/GenBank/DDBJ whole genome shotgun (WGS) entry which is preliminary data.</text>
</comment>
<evidence type="ECO:0000259" key="7">
    <source>
        <dbReference type="PROSITE" id="PS51462"/>
    </source>
</evidence>
<dbReference type="InterPro" id="IPR015797">
    <property type="entry name" value="NUDIX_hydrolase-like_dom_sf"/>
</dbReference>
<dbReference type="GO" id="GO:0010945">
    <property type="term" value="F:coenzyme A diphosphatase activity"/>
    <property type="evidence" value="ECO:0007669"/>
    <property type="project" value="InterPro"/>
</dbReference>
<comment type="cofactor">
    <cofactor evidence="2">
        <name>Mg(2+)</name>
        <dbReference type="ChEBI" id="CHEBI:18420"/>
    </cofactor>
</comment>
<keyword evidence="4" id="KW-0378">Hydrolase</keyword>
<dbReference type="Gene3D" id="3.90.79.10">
    <property type="entry name" value="Nucleoside Triphosphate Pyrophosphohydrolase"/>
    <property type="match status" value="1"/>
</dbReference>
<keyword evidence="9" id="KW-1185">Reference proteome</keyword>
<dbReference type="InterPro" id="IPR045121">
    <property type="entry name" value="CoAse"/>
</dbReference>
<accession>A0A7J6C9I5</accession>
<evidence type="ECO:0000256" key="5">
    <source>
        <dbReference type="ARBA" id="ARBA00022842"/>
    </source>
</evidence>
<dbReference type="InterPro" id="IPR000086">
    <property type="entry name" value="NUDIX_hydrolase_dom"/>
</dbReference>
<evidence type="ECO:0000256" key="4">
    <source>
        <dbReference type="ARBA" id="ARBA00022801"/>
    </source>
</evidence>
<dbReference type="PANTHER" id="PTHR12992:SF11">
    <property type="entry name" value="MITOCHONDRIAL COENZYME A DIPHOSPHATASE NUDT8"/>
    <property type="match status" value="1"/>
</dbReference>
<evidence type="ECO:0000313" key="8">
    <source>
        <dbReference type="EMBL" id="KAF4103721.1"/>
    </source>
</evidence>
<dbReference type="Proteomes" id="UP000579812">
    <property type="component" value="Unassembled WGS sequence"/>
</dbReference>
<protein>
    <recommendedName>
        <fullName evidence="7">Nudix hydrolase domain-containing protein</fullName>
    </recommendedName>
</protein>
<feature type="domain" description="Nudix hydrolase" evidence="7">
    <location>
        <begin position="245"/>
        <end position="385"/>
    </location>
</feature>
<sequence>MTQCCVCPVAGAMRRLKIQTHTEEEAASVTTSVKRHRADLVILRMFRTPHTKTCLNQLRLVLMLRDTREQTLCSRSSALRRDGMQLCTPLAPPHSHVSRGFSDVLDSPKHVCPPATIRICTGTRFLLTHMNYGCMNWLHIPDAFLLFLHTSPSQSPSNRRKCQNSPESSIKRCCYALKRCTNSTSIFRRLSNTGLGVFKAAAQTRGLHRNAPQRTVTDECLSAGNEARCKRSLQANAALYAREGKSWAAVLVCLCAVSGDPALLFTLRSAKLKGRHKGDVSFAGGKKDPSDRTVVDTALREAREELGIHVTEDKVWGVLKPLRDMSGLMIAPVIANLGPLEALSFRPNPSEVEEIFTLTLEHLCQPQNRGYTHFRTGDRYGYTLPVFLSPKHRVWGLTAVALDHTLKIIVPPEQLLDHSVVQ</sequence>